<sequence length="265" mass="29560">MAKVFSQKGYHVIATLRDISKAKSLVEIKNIEILELEVTSLESIAKCVTQVRKHTNGTLDILINNAGQNCVMPLLDTDIVEAKKFFDVNFWNVLAVTQAFAPMLIEAKGVLVNHGSVTWDLSVPWRGMYSTSKAGLKQLSETLRVELEPLGVRVVTALIGSVNTRMLSNTNSDAFQLPLDSYYRPIHQFIEKQRGTQVVNLENVDVTAQNLVHDILDGAQGCIWRGSASKVCKWLSWLLPTWALEMATNRASGLSELRIFYAKNI</sequence>
<proteinExistence type="predicted"/>
<dbReference type="Proteomes" id="UP001497680">
    <property type="component" value="Unassembled WGS sequence"/>
</dbReference>
<name>A0ACC0CT34_9PEZI</name>
<reference evidence="1 2" key="1">
    <citation type="journal article" date="2022" name="New Phytol.">
        <title>Ecological generalism drives hyperdiversity of secondary metabolite gene clusters in xylarialean endophytes.</title>
        <authorList>
            <person name="Franco M.E.E."/>
            <person name="Wisecaver J.H."/>
            <person name="Arnold A.E."/>
            <person name="Ju Y.M."/>
            <person name="Slot J.C."/>
            <person name="Ahrendt S."/>
            <person name="Moore L.P."/>
            <person name="Eastman K.E."/>
            <person name="Scott K."/>
            <person name="Konkel Z."/>
            <person name="Mondo S.J."/>
            <person name="Kuo A."/>
            <person name="Hayes R.D."/>
            <person name="Haridas S."/>
            <person name="Andreopoulos B."/>
            <person name="Riley R."/>
            <person name="LaButti K."/>
            <person name="Pangilinan J."/>
            <person name="Lipzen A."/>
            <person name="Amirebrahimi M."/>
            <person name="Yan J."/>
            <person name="Adam C."/>
            <person name="Keymanesh K."/>
            <person name="Ng V."/>
            <person name="Louie K."/>
            <person name="Northen T."/>
            <person name="Drula E."/>
            <person name="Henrissat B."/>
            <person name="Hsieh H.M."/>
            <person name="Youens-Clark K."/>
            <person name="Lutzoni F."/>
            <person name="Miadlikowska J."/>
            <person name="Eastwood D.C."/>
            <person name="Hamelin R.C."/>
            <person name="Grigoriev I.V."/>
            <person name="U'Ren J.M."/>
        </authorList>
    </citation>
    <scope>NUCLEOTIDE SEQUENCE [LARGE SCALE GENOMIC DNA]</scope>
    <source>
        <strain evidence="1 2">ER1909</strain>
    </source>
</reference>
<keyword evidence="2" id="KW-1185">Reference proteome</keyword>
<organism evidence="1 2">
    <name type="scientific">Hypoxylon rubiginosum</name>
    <dbReference type="NCBI Taxonomy" id="110542"/>
    <lineage>
        <taxon>Eukaryota</taxon>
        <taxon>Fungi</taxon>
        <taxon>Dikarya</taxon>
        <taxon>Ascomycota</taxon>
        <taxon>Pezizomycotina</taxon>
        <taxon>Sordariomycetes</taxon>
        <taxon>Xylariomycetidae</taxon>
        <taxon>Xylariales</taxon>
        <taxon>Hypoxylaceae</taxon>
        <taxon>Hypoxylon</taxon>
    </lineage>
</organism>
<protein>
    <submittedName>
        <fullName evidence="1">Short-chain dehydrogenase/reductase</fullName>
    </submittedName>
</protein>
<evidence type="ECO:0000313" key="2">
    <source>
        <dbReference type="Proteomes" id="UP001497680"/>
    </source>
</evidence>
<comment type="caution">
    <text evidence="1">The sequence shown here is derived from an EMBL/GenBank/DDBJ whole genome shotgun (WGS) entry which is preliminary data.</text>
</comment>
<dbReference type="EMBL" id="MU394350">
    <property type="protein sequence ID" value="KAI6083534.1"/>
    <property type="molecule type" value="Genomic_DNA"/>
</dbReference>
<evidence type="ECO:0000313" key="1">
    <source>
        <dbReference type="EMBL" id="KAI6083534.1"/>
    </source>
</evidence>
<gene>
    <name evidence="1" type="ORF">F4821DRAFT_244537</name>
</gene>
<accession>A0ACC0CT34</accession>